<keyword evidence="4" id="KW-1185">Reference proteome</keyword>
<dbReference type="InterPro" id="IPR024729">
    <property type="entry name" value="USP7_ICP0-binding_dom"/>
</dbReference>
<proteinExistence type="predicted"/>
<dbReference type="GO" id="GO:0008233">
    <property type="term" value="F:peptidase activity"/>
    <property type="evidence" value="ECO:0007669"/>
    <property type="project" value="UniProtKB-KW"/>
</dbReference>
<evidence type="ECO:0000313" key="4">
    <source>
        <dbReference type="Proteomes" id="UP000274822"/>
    </source>
</evidence>
<keyword evidence="3" id="KW-0645">Protease</keyword>
<keyword evidence="1" id="KW-0833">Ubl conjugation pathway</keyword>
<reference evidence="3 4" key="1">
    <citation type="journal article" date="2018" name="New Phytol.">
        <title>Phylogenomics of Endogonaceae and evolution of mycorrhizas within Mucoromycota.</title>
        <authorList>
            <person name="Chang Y."/>
            <person name="Desiro A."/>
            <person name="Na H."/>
            <person name="Sandor L."/>
            <person name="Lipzen A."/>
            <person name="Clum A."/>
            <person name="Barry K."/>
            <person name="Grigoriev I.V."/>
            <person name="Martin F.M."/>
            <person name="Stajich J.E."/>
            <person name="Smith M.E."/>
            <person name="Bonito G."/>
            <person name="Spatafora J.W."/>
        </authorList>
    </citation>
    <scope>NUCLEOTIDE SEQUENCE [LARGE SCALE GENOMIC DNA]</scope>
    <source>
        <strain evidence="3 4">AD002</strain>
    </source>
</reference>
<dbReference type="Gene3D" id="3.10.20.90">
    <property type="entry name" value="Phosphatidylinositol 3-kinase Catalytic Subunit, Chain A, domain 1"/>
    <property type="match status" value="1"/>
</dbReference>
<organism evidence="3 4">
    <name type="scientific">Jimgerdemannia flammicorona</name>
    <dbReference type="NCBI Taxonomy" id="994334"/>
    <lineage>
        <taxon>Eukaryota</taxon>
        <taxon>Fungi</taxon>
        <taxon>Fungi incertae sedis</taxon>
        <taxon>Mucoromycota</taxon>
        <taxon>Mucoromycotina</taxon>
        <taxon>Endogonomycetes</taxon>
        <taxon>Endogonales</taxon>
        <taxon>Endogonaceae</taxon>
        <taxon>Jimgerdemannia</taxon>
    </lineage>
</organism>
<gene>
    <name evidence="3" type="ORF">BC938DRAFT_480262</name>
</gene>
<dbReference type="Proteomes" id="UP000274822">
    <property type="component" value="Unassembled WGS sequence"/>
</dbReference>
<evidence type="ECO:0000256" key="1">
    <source>
        <dbReference type="ARBA" id="ARBA00022786"/>
    </source>
</evidence>
<protein>
    <submittedName>
        <fullName evidence="3">ICP0-binding domain of ubiquitin-specific protease 7-domain-containing protein</fullName>
    </submittedName>
</protein>
<name>A0A433QXE3_9FUNG</name>
<dbReference type="EMBL" id="RBNJ01000472">
    <property type="protein sequence ID" value="RUS34462.1"/>
    <property type="molecule type" value="Genomic_DNA"/>
</dbReference>
<dbReference type="GO" id="GO:0006508">
    <property type="term" value="P:proteolysis"/>
    <property type="evidence" value="ECO:0007669"/>
    <property type="project" value="UniProtKB-KW"/>
</dbReference>
<comment type="caution">
    <text evidence="3">The sequence shown here is derived from an EMBL/GenBank/DDBJ whole genome shotgun (WGS) entry which is preliminary data.</text>
</comment>
<accession>A0A433QXE3</accession>
<dbReference type="Pfam" id="PF12436">
    <property type="entry name" value="USP7_ICP0_bdg"/>
    <property type="match status" value="1"/>
</dbReference>
<evidence type="ECO:0000313" key="3">
    <source>
        <dbReference type="EMBL" id="RUS34462.1"/>
    </source>
</evidence>
<sequence>MEIIQNKPRAYQSTLRLYLEVVDKPIDSKLWPPEVVPKALDQIWPWIMRVNRGCGKLYVQPNEKVCDIIPILNKKKGFPLRAWSMVEQASAIDILQIERLKEIQPSMIEAMKTSATFQQSEIQDGDIICFQKEMSVTETAEYRSQGHAATIIEFFKKIKTKIMG</sequence>
<keyword evidence="3" id="KW-0378">Hydrolase</keyword>
<feature type="domain" description="Ubiquitin carboxyl-terminal hydrolase 7 ICP0-binding" evidence="2">
    <location>
        <begin position="6"/>
        <end position="162"/>
    </location>
</feature>
<dbReference type="AlphaFoldDB" id="A0A433QXE3"/>
<evidence type="ECO:0000259" key="2">
    <source>
        <dbReference type="Pfam" id="PF12436"/>
    </source>
</evidence>